<keyword evidence="5" id="KW-1133">Transmembrane helix</keyword>
<feature type="transmembrane region" description="Helical" evidence="5">
    <location>
        <begin position="16"/>
        <end position="36"/>
    </location>
</feature>
<feature type="coiled-coil region" evidence="4">
    <location>
        <begin position="543"/>
        <end position="581"/>
    </location>
</feature>
<dbReference type="Gene3D" id="6.10.340.10">
    <property type="match status" value="1"/>
</dbReference>
<dbReference type="PROSITE" id="PS50885">
    <property type="entry name" value="HAMP"/>
    <property type="match status" value="1"/>
</dbReference>
<dbReference type="AlphaFoldDB" id="F8EXY7"/>
<feature type="domain" description="Methyl-accepting transducer" evidence="6">
    <location>
        <begin position="413"/>
        <end position="642"/>
    </location>
</feature>
<evidence type="ECO:0000313" key="9">
    <source>
        <dbReference type="Proteomes" id="UP000000503"/>
    </source>
</evidence>
<dbReference type="STRING" id="744872.Spica_2545"/>
<dbReference type="PANTHER" id="PTHR43531:SF11">
    <property type="entry name" value="METHYL-ACCEPTING CHEMOTAXIS PROTEIN 3"/>
    <property type="match status" value="1"/>
</dbReference>
<dbReference type="Proteomes" id="UP000000503">
    <property type="component" value="Chromosome"/>
</dbReference>
<dbReference type="GO" id="GO:0007165">
    <property type="term" value="P:signal transduction"/>
    <property type="evidence" value="ECO:0007669"/>
    <property type="project" value="UniProtKB-KW"/>
</dbReference>
<dbReference type="Pfam" id="PF00015">
    <property type="entry name" value="MCPsignal"/>
    <property type="match status" value="1"/>
</dbReference>
<dbReference type="PANTHER" id="PTHR43531">
    <property type="entry name" value="PROTEIN ICFG"/>
    <property type="match status" value="1"/>
</dbReference>
<dbReference type="InterPro" id="IPR004089">
    <property type="entry name" value="MCPsignal_dom"/>
</dbReference>
<dbReference type="SMART" id="SM00283">
    <property type="entry name" value="MA"/>
    <property type="match status" value="1"/>
</dbReference>
<feature type="domain" description="HAMP" evidence="7">
    <location>
        <begin position="312"/>
        <end position="366"/>
    </location>
</feature>
<dbReference type="SMART" id="SM00304">
    <property type="entry name" value="HAMP"/>
    <property type="match status" value="1"/>
</dbReference>
<proteinExistence type="inferred from homology"/>
<organism evidence="8 9">
    <name type="scientific">Gracilinema caldarium (strain ATCC 51460 / DSM 7334 / H1)</name>
    <name type="common">Treponema caldarium</name>
    <dbReference type="NCBI Taxonomy" id="744872"/>
    <lineage>
        <taxon>Bacteria</taxon>
        <taxon>Pseudomonadati</taxon>
        <taxon>Spirochaetota</taxon>
        <taxon>Spirochaetia</taxon>
        <taxon>Spirochaetales</taxon>
        <taxon>Breznakiellaceae</taxon>
        <taxon>Gracilinema</taxon>
    </lineage>
</organism>
<accession>F8EXY7</accession>
<dbReference type="GO" id="GO:0004888">
    <property type="term" value="F:transmembrane signaling receptor activity"/>
    <property type="evidence" value="ECO:0007669"/>
    <property type="project" value="TreeGrafter"/>
</dbReference>
<evidence type="ECO:0000313" key="8">
    <source>
        <dbReference type="EMBL" id="AEJ20648.1"/>
    </source>
</evidence>
<protein>
    <submittedName>
        <fullName evidence="8">Methyl-accepting chemotaxis sensory transducer with Cache sensor</fullName>
    </submittedName>
</protein>
<gene>
    <name evidence="8" type="ordered locus">Spica_2545</name>
</gene>
<evidence type="ECO:0000256" key="5">
    <source>
        <dbReference type="SAM" id="Phobius"/>
    </source>
</evidence>
<name>F8EXY7_GRAC1</name>
<evidence type="ECO:0000256" key="3">
    <source>
        <dbReference type="PROSITE-ProRule" id="PRU00284"/>
    </source>
</evidence>
<dbReference type="KEGG" id="scd:Spica_2545"/>
<dbReference type="SUPFAM" id="SSF58104">
    <property type="entry name" value="Methyl-accepting chemotaxis protein (MCP) signaling domain"/>
    <property type="match status" value="1"/>
</dbReference>
<evidence type="ECO:0000256" key="2">
    <source>
        <dbReference type="ARBA" id="ARBA00029447"/>
    </source>
</evidence>
<dbReference type="eggNOG" id="COG0840">
    <property type="taxonomic scope" value="Bacteria"/>
</dbReference>
<sequence>MGARSTMKLSIQQKMYLFLLFPLVVILVLIGAITFITTKTTTSTIIQHATMESAQSTAHTIDIVFESYRTRAQQLCRESRVSSAIWDWAKEAFQEEKAYDSNLDSILLITPIGKAYSVEGQQIQVNDRDYYQEIFYLNKSSSISNAVISNISGNPVVIIAVPIKENTQKTPKAAVGLMLSLNRISQYFKQGQETKAVHILIDNKGLVVYHPDSTIRMKLNLFESEAAGYRGLKALAERMTNGTNGTGAFYMPDGTKMDAFFYPLESIPGWSYLIAVPETELLRPARQTVVIAIFAFFGLALILGILIFLVSRIISKPVQETKNAIADLARGEGDLTKRLTILTHDELGEMGTSLNQFLDLIHSIVGSVRNIVEQMRLLGDELQANTTESASGARQISGNTQDIRDKLVNQSAGVSETLATVEQINRNISSFLQMIETQATNLTEASSAIEEMVANINTVAQTAIRNYESITTLGHDSDSGKELLNGVESLIHQIDQASEGMLEANTIISNIASQTNLLSMNAAIEAAHAGDAGKGFAVVAEEIRKLAENANEQSKTISQVLQNVKELIEQAVNSTAEAQNKFDKVFDNIRKVGNQEIEIKNAMEEQQQGSQQVLLAMKELNQITAEIRSGSEEIRTGSQSILDEMSRIMKGTQEIEQASQENAGGAQEIVQAMEHISNLSTNNAQAIKDLEALVARFKI</sequence>
<keyword evidence="5" id="KW-0812">Transmembrane</keyword>
<dbReference type="Gene3D" id="1.10.287.950">
    <property type="entry name" value="Methyl-accepting chemotaxis protein"/>
    <property type="match status" value="1"/>
</dbReference>
<dbReference type="PROSITE" id="PS50111">
    <property type="entry name" value="CHEMOTAXIS_TRANSDUC_2"/>
    <property type="match status" value="1"/>
</dbReference>
<dbReference type="CDD" id="cd06225">
    <property type="entry name" value="HAMP"/>
    <property type="match status" value="1"/>
</dbReference>
<dbReference type="HOGENOM" id="CLU_000445_107_19_12"/>
<dbReference type="OrthoDB" id="369343at2"/>
<keyword evidence="3" id="KW-0807">Transducer</keyword>
<dbReference type="Gene3D" id="3.30.450.20">
    <property type="entry name" value="PAS domain"/>
    <property type="match status" value="1"/>
</dbReference>
<dbReference type="InterPro" id="IPR051310">
    <property type="entry name" value="MCP_chemotaxis"/>
</dbReference>
<keyword evidence="9" id="KW-1185">Reference proteome</keyword>
<evidence type="ECO:0000259" key="6">
    <source>
        <dbReference type="PROSITE" id="PS50111"/>
    </source>
</evidence>
<dbReference type="InterPro" id="IPR003660">
    <property type="entry name" value="HAMP_dom"/>
</dbReference>
<comment type="similarity">
    <text evidence="2">Belongs to the methyl-accepting chemotaxis (MCP) protein family.</text>
</comment>
<dbReference type="CDD" id="cd12912">
    <property type="entry name" value="PDC2_MCP_like"/>
    <property type="match status" value="1"/>
</dbReference>
<dbReference type="GO" id="GO:0006935">
    <property type="term" value="P:chemotaxis"/>
    <property type="evidence" value="ECO:0007669"/>
    <property type="project" value="UniProtKB-KW"/>
</dbReference>
<dbReference type="GO" id="GO:0005886">
    <property type="term" value="C:plasma membrane"/>
    <property type="evidence" value="ECO:0007669"/>
    <property type="project" value="TreeGrafter"/>
</dbReference>
<evidence type="ECO:0000256" key="4">
    <source>
        <dbReference type="SAM" id="Coils"/>
    </source>
</evidence>
<dbReference type="EMBL" id="CP002868">
    <property type="protein sequence ID" value="AEJ20648.1"/>
    <property type="molecule type" value="Genomic_DNA"/>
</dbReference>
<feature type="transmembrane region" description="Helical" evidence="5">
    <location>
        <begin position="289"/>
        <end position="310"/>
    </location>
</feature>
<evidence type="ECO:0000256" key="1">
    <source>
        <dbReference type="ARBA" id="ARBA00022500"/>
    </source>
</evidence>
<dbReference type="Pfam" id="PF00672">
    <property type="entry name" value="HAMP"/>
    <property type="match status" value="1"/>
</dbReference>
<keyword evidence="4" id="KW-0175">Coiled coil</keyword>
<reference evidence="9" key="1">
    <citation type="journal article" date="2013" name="Stand. Genomic Sci.">
        <title>Genome sequence of the thermophilic fresh-water bacterium Spirochaeta caldaria type strain (H1(T)), reclassification of Spirochaeta caldaria, Spirochaeta stenostrepta, and Spirochaeta zuelzerae in the genus Treponema as Treponema caldaria comb. nov., Treponema stenostrepta comb. nov., and Treponema zuelzerae comb. nov., and emendation of the genus Treponema.</title>
        <authorList>
            <person name="Abt B."/>
            <person name="Goker M."/>
            <person name="Scheuner C."/>
            <person name="Han C."/>
            <person name="Lu M."/>
            <person name="Misra M."/>
            <person name="Lapidus A."/>
            <person name="Nolan M."/>
            <person name="Lucas S."/>
            <person name="Hammon N."/>
            <person name="Deshpande S."/>
            <person name="Cheng J.F."/>
            <person name="Tapia R."/>
            <person name="Goodwin L.A."/>
            <person name="Pitluck S."/>
            <person name="Liolios K."/>
            <person name="Pagani I."/>
            <person name="Ivanova N."/>
            <person name="Mavromatis K."/>
            <person name="Mikhailova N."/>
            <person name="Huntemann M."/>
            <person name="Pati A."/>
            <person name="Chen A."/>
            <person name="Palaniappan K."/>
            <person name="Land M."/>
            <person name="Hauser L."/>
            <person name="Jeffries C.D."/>
            <person name="Rohde M."/>
            <person name="Spring S."/>
            <person name="Gronow S."/>
            <person name="Detter J.C."/>
            <person name="Bristow J."/>
            <person name="Eisen J.A."/>
            <person name="Markowitz V."/>
            <person name="Hugenholtz P."/>
            <person name="Kyrpides N.C."/>
            <person name="Woyke T."/>
            <person name="Klenk H.P."/>
        </authorList>
    </citation>
    <scope>NUCLEOTIDE SEQUENCE</scope>
    <source>
        <strain evidence="9">ATCC 51460 / DSM 7334 / H1</strain>
    </source>
</reference>
<keyword evidence="5" id="KW-0472">Membrane</keyword>
<keyword evidence="1" id="KW-0145">Chemotaxis</keyword>
<evidence type="ECO:0000259" key="7">
    <source>
        <dbReference type="PROSITE" id="PS50885"/>
    </source>
</evidence>